<accession>A0ABQ2NMX7</accession>
<protein>
    <submittedName>
        <fullName evidence="2">Uncharacterized protein</fullName>
    </submittedName>
</protein>
<feature type="chain" id="PRO_5046572373" evidence="1">
    <location>
        <begin position="20"/>
        <end position="152"/>
    </location>
</feature>
<keyword evidence="1" id="KW-0732">Signal</keyword>
<evidence type="ECO:0000313" key="3">
    <source>
        <dbReference type="Proteomes" id="UP000620064"/>
    </source>
</evidence>
<dbReference type="Proteomes" id="UP000620064">
    <property type="component" value="Unassembled WGS sequence"/>
</dbReference>
<dbReference type="RefSeq" id="WP_188618454.1">
    <property type="nucleotide sequence ID" value="NZ_BMLV01000006.1"/>
</dbReference>
<comment type="caution">
    <text evidence="2">The sequence shown here is derived from an EMBL/GenBank/DDBJ whole genome shotgun (WGS) entry which is preliminary data.</text>
</comment>
<dbReference type="EMBL" id="BMLV01000006">
    <property type="protein sequence ID" value="GGP06078.1"/>
    <property type="molecule type" value="Genomic_DNA"/>
</dbReference>
<sequence length="152" mass="17480">MKKIIALAILLFCIIDAHAQRLDKIVERLDKIEKNRKIDKSLLTIDLTGKKFALIKNVNKVVYKNILDFSNDNKITLIELTDDKLTDAKTSKIYTGDVIKKEYYVSVRADKLEGKSIDLPYTFNFVLQKRDGNLCLVNISNNEIWLDTTLSK</sequence>
<keyword evidence="3" id="KW-1185">Reference proteome</keyword>
<reference evidence="3" key="1">
    <citation type="journal article" date="2019" name="Int. J. Syst. Evol. Microbiol.">
        <title>The Global Catalogue of Microorganisms (GCM) 10K type strain sequencing project: providing services to taxonomists for standard genome sequencing and annotation.</title>
        <authorList>
            <consortium name="The Broad Institute Genomics Platform"/>
            <consortium name="The Broad Institute Genome Sequencing Center for Infectious Disease"/>
            <person name="Wu L."/>
            <person name="Ma J."/>
        </authorList>
    </citation>
    <scope>NUCLEOTIDE SEQUENCE [LARGE SCALE GENOMIC DNA]</scope>
    <source>
        <strain evidence="3">CGMCC 1.7656</strain>
    </source>
</reference>
<feature type="signal peptide" evidence="1">
    <location>
        <begin position="1"/>
        <end position="19"/>
    </location>
</feature>
<name>A0ABQ2NMX7_9FLAO</name>
<organism evidence="2 3">
    <name type="scientific">Cloacibacterium rupense</name>
    <dbReference type="NCBI Taxonomy" id="517423"/>
    <lineage>
        <taxon>Bacteria</taxon>
        <taxon>Pseudomonadati</taxon>
        <taxon>Bacteroidota</taxon>
        <taxon>Flavobacteriia</taxon>
        <taxon>Flavobacteriales</taxon>
        <taxon>Weeksellaceae</taxon>
    </lineage>
</organism>
<gene>
    <name evidence="2" type="ORF">GCM10010992_24860</name>
</gene>
<evidence type="ECO:0000256" key="1">
    <source>
        <dbReference type="SAM" id="SignalP"/>
    </source>
</evidence>
<evidence type="ECO:0000313" key="2">
    <source>
        <dbReference type="EMBL" id="GGP06078.1"/>
    </source>
</evidence>
<proteinExistence type="predicted"/>